<dbReference type="EMBL" id="JANBVO010000034">
    <property type="protein sequence ID" value="KAJ9137466.1"/>
    <property type="molecule type" value="Genomic_DNA"/>
</dbReference>
<dbReference type="PANTHER" id="PTHR43798">
    <property type="entry name" value="MONOACYLGLYCEROL LIPASE"/>
    <property type="match status" value="1"/>
</dbReference>
<dbReference type="InterPro" id="IPR000073">
    <property type="entry name" value="AB_hydrolase_1"/>
</dbReference>
<proteinExistence type="predicted"/>
<feature type="domain" description="AB hydrolase-1" evidence="1">
    <location>
        <begin position="26"/>
        <end position="152"/>
    </location>
</feature>
<dbReference type="Gene3D" id="3.40.50.1820">
    <property type="entry name" value="alpha/beta hydrolase"/>
    <property type="match status" value="1"/>
</dbReference>
<dbReference type="Proteomes" id="UP001174694">
    <property type="component" value="Unassembled WGS sequence"/>
</dbReference>
<keyword evidence="3" id="KW-1185">Reference proteome</keyword>
<dbReference type="PANTHER" id="PTHR43798:SF33">
    <property type="entry name" value="HYDROLASE, PUTATIVE (AFU_ORTHOLOGUE AFUA_2G14860)-RELATED"/>
    <property type="match status" value="1"/>
</dbReference>
<gene>
    <name evidence="2" type="ORF">NKR23_g9100</name>
</gene>
<accession>A0AA38VCE8</accession>
<comment type="caution">
    <text evidence="2">The sequence shown here is derived from an EMBL/GenBank/DDBJ whole genome shotgun (WGS) entry which is preliminary data.</text>
</comment>
<dbReference type="InterPro" id="IPR050266">
    <property type="entry name" value="AB_hydrolase_sf"/>
</dbReference>
<name>A0AA38VCE8_9PEZI</name>
<protein>
    <submittedName>
        <fullName evidence="2">Dihydrolipoyllysine-residue acetyltransferase component of acetoin cleaving system</fullName>
    </submittedName>
</protein>
<evidence type="ECO:0000313" key="2">
    <source>
        <dbReference type="EMBL" id="KAJ9137466.1"/>
    </source>
</evidence>
<reference evidence="2" key="1">
    <citation type="submission" date="2022-07" db="EMBL/GenBank/DDBJ databases">
        <title>Fungi with potential for degradation of polypropylene.</title>
        <authorList>
            <person name="Gostincar C."/>
        </authorList>
    </citation>
    <scope>NUCLEOTIDE SEQUENCE</scope>
    <source>
        <strain evidence="2">EXF-13308</strain>
    </source>
</reference>
<dbReference type="GO" id="GO:0016020">
    <property type="term" value="C:membrane"/>
    <property type="evidence" value="ECO:0007669"/>
    <property type="project" value="TreeGrafter"/>
</dbReference>
<evidence type="ECO:0000259" key="1">
    <source>
        <dbReference type="Pfam" id="PF00561"/>
    </source>
</evidence>
<dbReference type="AlphaFoldDB" id="A0AA38VCE8"/>
<dbReference type="Pfam" id="PF00561">
    <property type="entry name" value="Abhydrolase_1"/>
    <property type="match status" value="1"/>
</dbReference>
<sequence>MATSSQLPEEQDELSFTSVNPSASETIVLLHGVLSSRLEFALVAPHLSAYHLLLIDLNGHSGSFNVKPYGIHPAADAVASVIRKHAHSGRAHVAGLSMGGFVTLDLARRFPDLVLSAWVTGAAPFEGLFRWMAEHPSAVYAIMTLTEAWTPDSLYWKVKGLCGLKRSDELLREMRSNRRWEVVREVYAGILQIGFDEVREIRTRTLTVAGGKQDDVRSTRKMGAALKQVNDKSRAVVVRDAVHAWDMQFPELFAEGIKSWIEERPLPREFEDL</sequence>
<dbReference type="SUPFAM" id="SSF53474">
    <property type="entry name" value="alpha/beta-Hydrolases"/>
    <property type="match status" value="1"/>
</dbReference>
<dbReference type="InterPro" id="IPR029058">
    <property type="entry name" value="AB_hydrolase_fold"/>
</dbReference>
<evidence type="ECO:0000313" key="3">
    <source>
        <dbReference type="Proteomes" id="UP001174694"/>
    </source>
</evidence>
<organism evidence="2 3">
    <name type="scientific">Pleurostoma richardsiae</name>
    <dbReference type="NCBI Taxonomy" id="41990"/>
    <lineage>
        <taxon>Eukaryota</taxon>
        <taxon>Fungi</taxon>
        <taxon>Dikarya</taxon>
        <taxon>Ascomycota</taxon>
        <taxon>Pezizomycotina</taxon>
        <taxon>Sordariomycetes</taxon>
        <taxon>Sordariomycetidae</taxon>
        <taxon>Calosphaeriales</taxon>
        <taxon>Pleurostomataceae</taxon>
        <taxon>Pleurostoma</taxon>
    </lineage>
</organism>